<evidence type="ECO:0000256" key="7">
    <source>
        <dbReference type="ARBA" id="ARBA00048768"/>
    </source>
</evidence>
<evidence type="ECO:0000256" key="4">
    <source>
        <dbReference type="ARBA" id="ARBA00021247"/>
    </source>
</evidence>
<dbReference type="Gene3D" id="3.10.620.10">
    <property type="entry name" value="Protein N-terminal glutamine amidohydrolase, alpha beta roll"/>
    <property type="match status" value="1"/>
</dbReference>
<dbReference type="PANTHER" id="PTHR13035">
    <property type="entry name" value="PROTEIN N-TERMINAL GLUTAMINE AMIDOHYDROLASE"/>
    <property type="match status" value="1"/>
</dbReference>
<comment type="catalytic activity">
    <reaction evidence="7 8">
        <text>N-terminal L-glutaminyl-[protein] + H2O = N-terminal L-glutamyl-[protein] + NH4(+)</text>
        <dbReference type="Rhea" id="RHEA:50680"/>
        <dbReference type="Rhea" id="RHEA-COMP:12668"/>
        <dbReference type="Rhea" id="RHEA-COMP:12777"/>
        <dbReference type="ChEBI" id="CHEBI:15377"/>
        <dbReference type="ChEBI" id="CHEBI:28938"/>
        <dbReference type="ChEBI" id="CHEBI:64721"/>
        <dbReference type="ChEBI" id="CHEBI:64722"/>
        <dbReference type="EC" id="3.5.1.122"/>
    </reaction>
</comment>
<comment type="function">
    <text evidence="8">Mediates the side-chain deamidation of N-terminal glutamine residues to glutamate, an important step in N-end rule pathway of protein degradation. Conversion of the resulting N-terminal glutamine to glutamate renders the protein susceptible to arginylation, polyubiquitination and degradation as specified by the N-end rule. Does not act on substrates with internal or C-terminal glutamine and does not act on non-glutamine residues in any position.</text>
</comment>
<reference evidence="11" key="1">
    <citation type="submission" date="2015-06" db="EMBL/GenBank/DDBJ databases">
        <title>Expansion of signal transduction pathways in fungi by whole-genome duplication.</title>
        <authorList>
            <consortium name="DOE Joint Genome Institute"/>
            <person name="Corrochano L.M."/>
            <person name="Kuo A."/>
            <person name="Marcet-Houben M."/>
            <person name="Polaino S."/>
            <person name="Salamov A."/>
            <person name="Villalobos J.M."/>
            <person name="Alvarez M.I."/>
            <person name="Avalos J."/>
            <person name="Benito E.P."/>
            <person name="Benoit I."/>
            <person name="Burger G."/>
            <person name="Camino L.P."/>
            <person name="Canovas D."/>
            <person name="Cerda-Olmedo E."/>
            <person name="Cheng J.-F."/>
            <person name="Dominguez A."/>
            <person name="Elias M."/>
            <person name="Eslava A.P."/>
            <person name="Glaser F."/>
            <person name="Grimwood J."/>
            <person name="Gutierrez G."/>
            <person name="Heitman J."/>
            <person name="Henrissat B."/>
            <person name="Iturriaga E.A."/>
            <person name="Lang B.F."/>
            <person name="Lavin J.L."/>
            <person name="Lee S."/>
            <person name="Li W."/>
            <person name="Lindquist E."/>
            <person name="Lopez-Garcia S."/>
            <person name="Luque E.M."/>
            <person name="Marcos A.T."/>
            <person name="Martin J."/>
            <person name="McCluskey K."/>
            <person name="Medina H.R."/>
            <person name="Miralles-Duran A."/>
            <person name="Miyazaki A."/>
            <person name="Munoz-Torres E."/>
            <person name="Oguiza J.A."/>
            <person name="Ohm R."/>
            <person name="Olmedo M."/>
            <person name="Orejas M."/>
            <person name="Ortiz-Castellanos L."/>
            <person name="Pisabarro A.G."/>
            <person name="Rodriguez-Romero J."/>
            <person name="Ruiz-Herrera J."/>
            <person name="Ruiz-Vazquez R."/>
            <person name="Sanz C."/>
            <person name="Schackwitz W."/>
            <person name="Schmutz J."/>
            <person name="Shahriari M."/>
            <person name="Shelest E."/>
            <person name="Silva-Franco F."/>
            <person name="Soanes D."/>
            <person name="Syed K."/>
            <person name="Tagua V.G."/>
            <person name="Talbot N.J."/>
            <person name="Thon M."/>
            <person name="De vries R.P."/>
            <person name="Wiebenga A."/>
            <person name="Yadav J.S."/>
            <person name="Braun E.L."/>
            <person name="Baker S."/>
            <person name="Garre V."/>
            <person name="Horwitz B."/>
            <person name="Torres-Martinez S."/>
            <person name="Idnurm A."/>
            <person name="Herrera-Estrella A."/>
            <person name="Gabaldon T."/>
            <person name="Grigoriev I.V."/>
        </authorList>
    </citation>
    <scope>NUCLEOTIDE SEQUENCE [LARGE SCALE GENOMIC DNA]</scope>
    <source>
        <strain evidence="11">NRRL 1555(-)</strain>
    </source>
</reference>
<dbReference type="GO" id="GO:0005634">
    <property type="term" value="C:nucleus"/>
    <property type="evidence" value="ECO:0007669"/>
    <property type="project" value="TreeGrafter"/>
</dbReference>
<evidence type="ECO:0000313" key="11">
    <source>
        <dbReference type="Proteomes" id="UP000077315"/>
    </source>
</evidence>
<name>A0A162PTM8_PHYB8</name>
<dbReference type="GO" id="GO:0008418">
    <property type="term" value="F:protein-N-terminal asparagine amidohydrolase activity"/>
    <property type="evidence" value="ECO:0007669"/>
    <property type="project" value="UniProtKB-UniRule"/>
</dbReference>
<comment type="subunit">
    <text evidence="2 8">Monomer.</text>
</comment>
<dbReference type="GeneID" id="28992314"/>
<dbReference type="InterPro" id="IPR023128">
    <property type="entry name" value="Prot_N_Gln_amidohydro_ab_roll"/>
</dbReference>
<dbReference type="OrthoDB" id="191192at2759"/>
<keyword evidence="11" id="KW-1185">Reference proteome</keyword>
<evidence type="ECO:0000256" key="1">
    <source>
        <dbReference type="ARBA" id="ARBA00008985"/>
    </source>
</evidence>
<dbReference type="STRING" id="763407.A0A162PTM8"/>
<gene>
    <name evidence="10" type="ORF">PHYBLDRAFT_145295</name>
</gene>
<evidence type="ECO:0000259" key="9">
    <source>
        <dbReference type="Pfam" id="PF09764"/>
    </source>
</evidence>
<dbReference type="GO" id="GO:0005829">
    <property type="term" value="C:cytosol"/>
    <property type="evidence" value="ECO:0007669"/>
    <property type="project" value="TreeGrafter"/>
</dbReference>
<proteinExistence type="inferred from homology"/>
<keyword evidence="5 8" id="KW-0378">Hydrolase</keyword>
<dbReference type="EC" id="3.5.1.122" evidence="3 8"/>
<accession>A0A162PTM8</accession>
<dbReference type="AlphaFoldDB" id="A0A162PTM8"/>
<dbReference type="GO" id="GO:0070773">
    <property type="term" value="F:protein-N-terminal glutamine amidohydrolase activity"/>
    <property type="evidence" value="ECO:0007669"/>
    <property type="project" value="UniProtKB-UniRule"/>
</dbReference>
<evidence type="ECO:0000256" key="3">
    <source>
        <dbReference type="ARBA" id="ARBA00012718"/>
    </source>
</evidence>
<dbReference type="Pfam" id="PF09764">
    <property type="entry name" value="Nt_Gln_amidase"/>
    <property type="match status" value="1"/>
</dbReference>
<dbReference type="InterPro" id="IPR039733">
    <property type="entry name" value="NTAQ1"/>
</dbReference>
<sequence>MNHLNQSEPLNLAKQDLIYTRCYCEENIYMLCKLISEKDEPSLEFCNVVFISNPNKTIPVWSQTACVDAYPVVWDYHVILYYYDNVRSVVYDFDSILPFPCASEEYVKKSFYPNLVIPDMFKRYSRLIPAVDYLRGFASDRSHMLKDGLYHAPPPTYPAIKTPKNTMNLPEYIDMEYTVDPIYGVVVDENTFFKALQYRT</sequence>
<dbReference type="VEuPathDB" id="FungiDB:PHYBLDRAFT_145295"/>
<dbReference type="Proteomes" id="UP000077315">
    <property type="component" value="Unassembled WGS sequence"/>
</dbReference>
<organism evidence="10 11">
    <name type="scientific">Phycomyces blakesleeanus (strain ATCC 8743b / DSM 1359 / FGSC 10004 / NBRC 33097 / NRRL 1555)</name>
    <dbReference type="NCBI Taxonomy" id="763407"/>
    <lineage>
        <taxon>Eukaryota</taxon>
        <taxon>Fungi</taxon>
        <taxon>Fungi incertae sedis</taxon>
        <taxon>Mucoromycota</taxon>
        <taxon>Mucoromycotina</taxon>
        <taxon>Mucoromycetes</taxon>
        <taxon>Mucorales</taxon>
        <taxon>Phycomycetaceae</taxon>
        <taxon>Phycomyces</taxon>
    </lineage>
</organism>
<evidence type="ECO:0000256" key="8">
    <source>
        <dbReference type="RuleBase" id="RU367082"/>
    </source>
</evidence>
<evidence type="ECO:0000256" key="2">
    <source>
        <dbReference type="ARBA" id="ARBA00011245"/>
    </source>
</evidence>
<dbReference type="InParanoid" id="A0A162PTM8"/>
<protein>
    <recommendedName>
        <fullName evidence="4 8">Protein N-terminal glutamine amidohydrolase</fullName>
        <ecNumber evidence="3 8">3.5.1.122</ecNumber>
    </recommendedName>
    <alternativeName>
        <fullName evidence="6 8">Protein NH2-terminal glutamine deamidase</fullName>
    </alternativeName>
</protein>
<evidence type="ECO:0000313" key="10">
    <source>
        <dbReference type="EMBL" id="OAD73826.1"/>
    </source>
</evidence>
<dbReference type="PANTHER" id="PTHR13035:SF0">
    <property type="entry name" value="PROTEIN N-TERMINAL GLUTAMINE AMIDOHYDROLASE"/>
    <property type="match status" value="1"/>
</dbReference>
<comment type="similarity">
    <text evidence="1 8">Belongs to the NTAQ1 family.</text>
</comment>
<dbReference type="RefSeq" id="XP_018291866.1">
    <property type="nucleotide sequence ID" value="XM_018431408.1"/>
</dbReference>
<dbReference type="EMBL" id="KV440980">
    <property type="protein sequence ID" value="OAD73826.1"/>
    <property type="molecule type" value="Genomic_DNA"/>
</dbReference>
<feature type="domain" description="Protein N-terminal glutamine amidohydrolase alpha beta roll" evidence="9">
    <location>
        <begin position="19"/>
        <end position="194"/>
    </location>
</feature>
<dbReference type="InterPro" id="IPR037132">
    <property type="entry name" value="N_Gln_amidohydro_ab_roll_sf"/>
</dbReference>
<evidence type="ECO:0000256" key="5">
    <source>
        <dbReference type="ARBA" id="ARBA00022801"/>
    </source>
</evidence>
<evidence type="ECO:0000256" key="6">
    <source>
        <dbReference type="ARBA" id="ARBA00029677"/>
    </source>
</evidence>